<reference evidence="3 4" key="1">
    <citation type="submission" date="2019-01" db="EMBL/GenBank/DDBJ databases">
        <title>Draft genome sequences of three monokaryotic isolates of the white-rot basidiomycete fungus Dichomitus squalens.</title>
        <authorList>
            <consortium name="DOE Joint Genome Institute"/>
            <person name="Lopez S.C."/>
            <person name="Andreopoulos B."/>
            <person name="Pangilinan J."/>
            <person name="Lipzen A."/>
            <person name="Riley R."/>
            <person name="Ahrendt S."/>
            <person name="Ng V."/>
            <person name="Barry K."/>
            <person name="Daum C."/>
            <person name="Grigoriev I.V."/>
            <person name="Hilden K.S."/>
            <person name="Makela M.R."/>
            <person name="de Vries R.P."/>
        </authorList>
    </citation>
    <scope>NUCLEOTIDE SEQUENCE [LARGE SCALE GENOMIC DNA]</scope>
    <source>
        <strain evidence="3 4">CBS 464.89</strain>
    </source>
</reference>
<organism evidence="3 4">
    <name type="scientific">Dichomitus squalens</name>
    <dbReference type="NCBI Taxonomy" id="114155"/>
    <lineage>
        <taxon>Eukaryota</taxon>
        <taxon>Fungi</taxon>
        <taxon>Dikarya</taxon>
        <taxon>Basidiomycota</taxon>
        <taxon>Agaricomycotina</taxon>
        <taxon>Agaricomycetes</taxon>
        <taxon>Polyporales</taxon>
        <taxon>Polyporaceae</taxon>
        <taxon>Dichomitus</taxon>
    </lineage>
</organism>
<dbReference type="GO" id="GO:0004197">
    <property type="term" value="F:cysteine-type endopeptidase activity"/>
    <property type="evidence" value="ECO:0007669"/>
    <property type="project" value="InterPro"/>
</dbReference>
<dbReference type="EMBL" id="ML145097">
    <property type="protein sequence ID" value="TBU61633.1"/>
    <property type="molecule type" value="Genomic_DNA"/>
</dbReference>
<keyword evidence="4" id="KW-1185">Reference proteome</keyword>
<dbReference type="Proteomes" id="UP000292082">
    <property type="component" value="Unassembled WGS sequence"/>
</dbReference>
<accession>A0A4Q9Q2Z4</accession>
<name>A0A4Q9Q2Z4_9APHY</name>
<dbReference type="PANTHER" id="PTHR48104">
    <property type="entry name" value="METACASPASE-4"/>
    <property type="match status" value="1"/>
</dbReference>
<evidence type="ECO:0000256" key="1">
    <source>
        <dbReference type="ARBA" id="ARBA00009005"/>
    </source>
</evidence>
<sequence length="497" mass="54891">MAMSGQVFALLVGIDKYQSGNIWNLNAAVDDAQSVERWLTNDLQVPRDHICTLIDAQATKRQIEERFMNHLVNNPAIEPGDALIVYFAGHGSSIRAPPGWFDQGRSDVPVLCTYDYDTKLPKGHTNAGISNRSLHAMLQDLAQVKGDNITLILDTCFCLPPASDDDSKERRYTRYTPTRKARSEDLLAGFWRSASPQKTEPVANRGFTGITVKSHVVLAASGSGWSATERKDGGNFTRALLSLKDARPLHKLTYADLPHELAPYMGDHQHAACAGANVDRILFDGVPFSCDGRFVAVSPYNNEYVQVDAGEMHGVSVGTEFALHAHNRKGSLNSQLGSYVATQVFPTWCLARPKTPAKQIQRDGWARVTRWNNPTPFRVDVRYSLCSFFRRSRLARGNPATSAALVEKAGIGILGSTSVDDADLSVHLRFRGKELGAVRSEPLISENCGDKLRIANEDTRTDVKTIESAAGRFHMLLYRKHPARPFSSKVSIELCRP</sequence>
<dbReference type="AlphaFoldDB" id="A0A4Q9Q2Z4"/>
<protein>
    <recommendedName>
        <fullName evidence="2">Peptidase C14 caspase domain-containing protein</fullName>
    </recommendedName>
</protein>
<dbReference type="InterPro" id="IPR050452">
    <property type="entry name" value="Metacaspase"/>
</dbReference>
<evidence type="ECO:0000313" key="4">
    <source>
        <dbReference type="Proteomes" id="UP000292082"/>
    </source>
</evidence>
<dbReference type="PANTHER" id="PTHR48104:SF30">
    <property type="entry name" value="METACASPASE-1"/>
    <property type="match status" value="1"/>
</dbReference>
<evidence type="ECO:0000313" key="3">
    <source>
        <dbReference type="EMBL" id="TBU61633.1"/>
    </source>
</evidence>
<dbReference type="STRING" id="114155.A0A4Q9Q2Z4"/>
<evidence type="ECO:0000259" key="2">
    <source>
        <dbReference type="Pfam" id="PF00656"/>
    </source>
</evidence>
<dbReference type="GO" id="GO:0005737">
    <property type="term" value="C:cytoplasm"/>
    <property type="evidence" value="ECO:0007669"/>
    <property type="project" value="TreeGrafter"/>
</dbReference>
<comment type="similarity">
    <text evidence="1">Belongs to the peptidase C14B family.</text>
</comment>
<dbReference type="InterPro" id="IPR011600">
    <property type="entry name" value="Pept_C14_caspase"/>
</dbReference>
<dbReference type="Pfam" id="PF00656">
    <property type="entry name" value="Peptidase_C14"/>
    <property type="match status" value="1"/>
</dbReference>
<dbReference type="Gene3D" id="3.40.50.1460">
    <property type="match status" value="1"/>
</dbReference>
<feature type="domain" description="Peptidase C14 caspase" evidence="2">
    <location>
        <begin position="8"/>
        <end position="241"/>
    </location>
</feature>
<dbReference type="GO" id="GO:0006508">
    <property type="term" value="P:proteolysis"/>
    <property type="evidence" value="ECO:0007669"/>
    <property type="project" value="InterPro"/>
</dbReference>
<proteinExistence type="inferred from homology"/>
<gene>
    <name evidence="3" type="ORF">BD310DRAFT_993867</name>
</gene>